<dbReference type="STRING" id="1307839.L21SP5_00497"/>
<evidence type="ECO:0008006" key="3">
    <source>
        <dbReference type="Google" id="ProtNLM"/>
    </source>
</evidence>
<dbReference type="Gene3D" id="3.90.550.10">
    <property type="entry name" value="Spore Coat Polysaccharide Biosynthesis Protein SpsA, Chain A"/>
    <property type="match status" value="1"/>
</dbReference>
<dbReference type="RefSeq" id="WP_157754529.1">
    <property type="nucleotide sequence ID" value="NZ_CP013118.1"/>
</dbReference>
<sequence>MEPIKKYLSKSYSCLNEIDYNNNPAIIVVIPAFNESMILNSLNSLKAASCASNVMVLIVVNYSERASANEKKFNRSLFDLLKEWCKLYSTEQLLFQVVLVSEMRGKHAGAGLARRIGMDTAIDVFFNNKKAGGVILSLDADTKVKPNYFETVNAHFTQYPDTNVLLIDFHHDLEAAPPKLRRAIILYELYLNYYVLGSRLAGFPYAYHTIGSAFAVKAEAYVRQGGMNKKHAGEDFYFLHKMFPLYENYRTYDTCVYPSARVSLRVPFGTGPAMYDILKNNHELSVYHPDAFMELKDFYFKMGDLFEKTVTMDNLAGEGLRLYLSKIDFGTKIKEARNNTSSRAQFVKRVLRHFDAFQLVKYLNFAHENGYYNRLPVVDAVQKLLLKNQPHVDTNYNLLMEVRKLEKTTPLRQLR</sequence>
<organism evidence="1 2">
    <name type="scientific">Salinivirga cyanobacteriivorans</name>
    <dbReference type="NCBI Taxonomy" id="1307839"/>
    <lineage>
        <taxon>Bacteria</taxon>
        <taxon>Pseudomonadati</taxon>
        <taxon>Bacteroidota</taxon>
        <taxon>Bacteroidia</taxon>
        <taxon>Bacteroidales</taxon>
        <taxon>Salinivirgaceae</taxon>
        <taxon>Salinivirga</taxon>
    </lineage>
</organism>
<dbReference type="AlphaFoldDB" id="A0A0S2HVV3"/>
<evidence type="ECO:0000313" key="2">
    <source>
        <dbReference type="Proteomes" id="UP000064893"/>
    </source>
</evidence>
<gene>
    <name evidence="1" type="ORF">L21SP5_00497</name>
</gene>
<dbReference type="Proteomes" id="UP000064893">
    <property type="component" value="Chromosome"/>
</dbReference>
<dbReference type="SUPFAM" id="SSF53448">
    <property type="entry name" value="Nucleotide-diphospho-sugar transferases"/>
    <property type="match status" value="1"/>
</dbReference>
<reference evidence="1 2" key="1">
    <citation type="submission" date="2015-11" db="EMBL/GenBank/DDBJ databases">
        <title>Description and complete genome sequence of a novel strain predominating in hypersaline microbial mats and representing a new family of the Bacteriodetes phylum.</title>
        <authorList>
            <person name="Spring S."/>
            <person name="Bunk B."/>
            <person name="Sproer C."/>
            <person name="Klenk H.-P."/>
        </authorList>
    </citation>
    <scope>NUCLEOTIDE SEQUENCE [LARGE SCALE GENOMIC DNA]</scope>
    <source>
        <strain evidence="1 2">L21-Spi-D4</strain>
    </source>
</reference>
<protein>
    <recommendedName>
        <fullName evidence="3">Glycosyl transferase family 2</fullName>
    </recommendedName>
</protein>
<dbReference type="EMBL" id="CP013118">
    <property type="protein sequence ID" value="ALO14173.1"/>
    <property type="molecule type" value="Genomic_DNA"/>
</dbReference>
<evidence type="ECO:0000313" key="1">
    <source>
        <dbReference type="EMBL" id="ALO14173.1"/>
    </source>
</evidence>
<dbReference type="KEGG" id="blq:L21SP5_00497"/>
<name>A0A0S2HVV3_9BACT</name>
<proteinExistence type="predicted"/>
<dbReference type="OrthoDB" id="5391853at2"/>
<accession>A0A0S2HVV3</accession>
<dbReference type="InterPro" id="IPR029044">
    <property type="entry name" value="Nucleotide-diphossugar_trans"/>
</dbReference>
<keyword evidence="2" id="KW-1185">Reference proteome</keyword>